<organism evidence="1">
    <name type="scientific">bioreactor metagenome</name>
    <dbReference type="NCBI Taxonomy" id="1076179"/>
    <lineage>
        <taxon>unclassified sequences</taxon>
        <taxon>metagenomes</taxon>
        <taxon>ecological metagenomes</taxon>
    </lineage>
</organism>
<name>A0A645CIA6_9ZZZZ</name>
<dbReference type="EMBL" id="VSSQ01027409">
    <property type="protein sequence ID" value="MPM76648.1"/>
    <property type="molecule type" value="Genomic_DNA"/>
</dbReference>
<sequence length="104" mass="11871">MKPNTLVPEGFQHIDFEPEHNGKAGMPYLSHYAYATFTGDIKAMHQREGFDSDAMYDVTRNMMLGQNVLIPYPDKYWTAEVFLHGYTKPSTAYLFSADLTTGLR</sequence>
<gene>
    <name evidence="1" type="ORF">SDC9_123647</name>
</gene>
<comment type="caution">
    <text evidence="1">The sequence shown here is derived from an EMBL/GenBank/DDBJ whole genome shotgun (WGS) entry which is preliminary data.</text>
</comment>
<protein>
    <submittedName>
        <fullName evidence="1">Uncharacterized protein</fullName>
    </submittedName>
</protein>
<accession>A0A645CIA6</accession>
<evidence type="ECO:0000313" key="1">
    <source>
        <dbReference type="EMBL" id="MPM76648.1"/>
    </source>
</evidence>
<reference evidence="1" key="1">
    <citation type="submission" date="2019-08" db="EMBL/GenBank/DDBJ databases">
        <authorList>
            <person name="Kucharzyk K."/>
            <person name="Murdoch R.W."/>
            <person name="Higgins S."/>
            <person name="Loffler F."/>
        </authorList>
    </citation>
    <scope>NUCLEOTIDE SEQUENCE</scope>
</reference>
<dbReference type="AlphaFoldDB" id="A0A645CIA6"/>
<proteinExistence type="predicted"/>